<name>A0A6H0XS73_9PEZI</name>
<dbReference type="OrthoDB" id="5374757at2759"/>
<proteinExistence type="predicted"/>
<gene>
    <name evidence="2" type="ORF">AMS68_003101</name>
</gene>
<evidence type="ECO:0000313" key="2">
    <source>
        <dbReference type="EMBL" id="QIW97583.1"/>
    </source>
</evidence>
<organism evidence="2 3">
    <name type="scientific">Peltaster fructicola</name>
    <dbReference type="NCBI Taxonomy" id="286661"/>
    <lineage>
        <taxon>Eukaryota</taxon>
        <taxon>Fungi</taxon>
        <taxon>Dikarya</taxon>
        <taxon>Ascomycota</taxon>
        <taxon>Pezizomycotina</taxon>
        <taxon>Dothideomycetes</taxon>
        <taxon>Dothideomycetes incertae sedis</taxon>
        <taxon>Peltaster</taxon>
    </lineage>
</organism>
<sequence>MAPLRRYLRITKYSVLEVRIYLEKPSDAPWLLRDQVLPRIFAEIRPQVLPKLREENENSKKKGSKRKKNKGIKDVVTQDDFEVVLFLTDSYTRHSLITKQKHFGKKHAIKSTGSKMTEWLGNTTDSAIDVDNAVPGLLHEDSEEMPKLTDLPELEVDETGKIGMTGNDDTLFVSSDDEETFATQKAAPRRQKLPTDEEEDNEIDDKKKLGLGTSYDGFSLYGKILCLIVKRKGQKKPAVADALPVGGSEMMESWVSTQANQQADLDDDV</sequence>
<keyword evidence="3" id="KW-1185">Reference proteome</keyword>
<evidence type="ECO:0000256" key="1">
    <source>
        <dbReference type="SAM" id="MobiDB-lite"/>
    </source>
</evidence>
<dbReference type="AlphaFoldDB" id="A0A6H0XS73"/>
<dbReference type="EMBL" id="CP051140">
    <property type="protein sequence ID" value="QIW97583.1"/>
    <property type="molecule type" value="Genomic_DNA"/>
</dbReference>
<dbReference type="PANTHER" id="PTHR40635:SF1">
    <property type="match status" value="1"/>
</dbReference>
<feature type="region of interest" description="Disordered" evidence="1">
    <location>
        <begin position="180"/>
        <end position="208"/>
    </location>
</feature>
<evidence type="ECO:0000313" key="3">
    <source>
        <dbReference type="Proteomes" id="UP000503462"/>
    </source>
</evidence>
<dbReference type="Proteomes" id="UP000503462">
    <property type="component" value="Chromosome 2"/>
</dbReference>
<dbReference type="PANTHER" id="PTHR40635">
    <property type="match status" value="1"/>
</dbReference>
<accession>A0A6H0XS73</accession>
<reference evidence="2 3" key="1">
    <citation type="journal article" date="2016" name="Sci. Rep.">
        <title>Peltaster fructicola genome reveals evolution from an invasive phytopathogen to an ectophytic parasite.</title>
        <authorList>
            <person name="Xu C."/>
            <person name="Chen H."/>
            <person name="Gleason M.L."/>
            <person name="Xu J.R."/>
            <person name="Liu H."/>
            <person name="Zhang R."/>
            <person name="Sun G."/>
        </authorList>
    </citation>
    <scope>NUCLEOTIDE SEQUENCE [LARGE SCALE GENOMIC DNA]</scope>
    <source>
        <strain evidence="2 3">LNHT1506</strain>
    </source>
</reference>
<protein>
    <submittedName>
        <fullName evidence="2">Uncharacterized protein</fullName>
    </submittedName>
</protein>